<keyword evidence="3" id="KW-0326">Glycosidase</keyword>
<evidence type="ECO:0000259" key="2">
    <source>
        <dbReference type="SMART" id="SM00642"/>
    </source>
</evidence>
<dbReference type="Gene3D" id="2.60.40.2320">
    <property type="match status" value="1"/>
</dbReference>
<dbReference type="InterPro" id="IPR011840">
    <property type="entry name" value="PulA_typeI"/>
</dbReference>
<dbReference type="CDD" id="cd11341">
    <property type="entry name" value="AmyAc_Pullulanase_LD-like"/>
    <property type="match status" value="1"/>
</dbReference>
<reference evidence="3 4" key="1">
    <citation type="submission" date="2023-07" db="EMBL/GenBank/DDBJ databases">
        <title>Genomic Encyclopedia of Type Strains, Phase IV (KMG-IV): sequencing the most valuable type-strain genomes for metagenomic binning, comparative biology and taxonomic classification.</title>
        <authorList>
            <person name="Goeker M."/>
        </authorList>
    </citation>
    <scope>NUCLEOTIDE SEQUENCE [LARGE SCALE GENOMIC DNA]</scope>
    <source>
        <strain evidence="3 4">DSM 16784</strain>
    </source>
</reference>
<keyword evidence="4" id="KW-1185">Reference proteome</keyword>
<organism evidence="3 4">
    <name type="scientific">Breznakia pachnodae</name>
    <dbReference type="NCBI Taxonomy" id="265178"/>
    <lineage>
        <taxon>Bacteria</taxon>
        <taxon>Bacillati</taxon>
        <taxon>Bacillota</taxon>
        <taxon>Erysipelotrichia</taxon>
        <taxon>Erysipelotrichales</taxon>
        <taxon>Erysipelotrichaceae</taxon>
        <taxon>Breznakia</taxon>
    </lineage>
</organism>
<dbReference type="Pfam" id="PF02922">
    <property type="entry name" value="CBM_48"/>
    <property type="match status" value="1"/>
</dbReference>
<dbReference type="InterPro" id="IPR004193">
    <property type="entry name" value="Glyco_hydro_13_N"/>
</dbReference>
<evidence type="ECO:0000256" key="1">
    <source>
        <dbReference type="ARBA" id="ARBA00008061"/>
    </source>
</evidence>
<dbReference type="InterPro" id="IPR014756">
    <property type="entry name" value="Ig_E-set"/>
</dbReference>
<keyword evidence="3" id="KW-0378">Hydrolase</keyword>
<feature type="domain" description="Glycosyl hydrolase family 13 catalytic" evidence="2">
    <location>
        <begin position="231"/>
        <end position="599"/>
    </location>
</feature>
<name>A0ABU0E379_9FIRM</name>
<dbReference type="SUPFAM" id="SSF81296">
    <property type="entry name" value="E set domains"/>
    <property type="match status" value="1"/>
</dbReference>
<evidence type="ECO:0000313" key="3">
    <source>
        <dbReference type="EMBL" id="MDQ0361344.1"/>
    </source>
</evidence>
<dbReference type="SUPFAM" id="SSF51445">
    <property type="entry name" value="(Trans)glycosidases"/>
    <property type="match status" value="1"/>
</dbReference>
<proteinExistence type="inferred from homology"/>
<dbReference type="Pfam" id="PF00128">
    <property type="entry name" value="Alpha-amylase"/>
    <property type="match status" value="1"/>
</dbReference>
<sequence length="689" mass="80189">MNEMYKTYLDGFHLVTITRRKDTITDKPVRYYLEDQDNAQIELTVKNTEETLDTFTYQCELYETIVFGHHYETVNEMGRRTPLIFRDVVKSEVFDKLFYYPGNDLGYTYDETGTMFKLWAPTAYSVALELTFANHTSPLPMKRSSFGVYEIEVLQDLKDVRYNFLVGVNGELHRCLDPYGKSVDTNSKHNIVVKVEKPELNNEQLPMLNSYCDAIIYEASIRDFTPEQTIAAFTKEREDGSGFTHLCDLGITHVQLMPVLDFASVDDSRPKEFYNWGYDVNAWMALENTYSSNQYNPEQVIYDLQKLVSDCHEKGIRVSLDVVFNHVFELDTSALQQSVPYYYFQLDENNNYSNATMCGNDVDSTRKMCSKLIVDACVYLLEYFDIDGLRFDLMGILDIDTLNKIVSEMKSRKADFMVYGEGWNMPSTLAVEKRASLQNNQRMPEVAHFSDVFRDTIKGHQMKNYLEYGYALGNTDLMFKAMNTLSASVGDFGFERVFTYPTNVINYVECHDNMTSWDQIDVAINDSEEIKKKYHKLMLAMVLLAQGIPFLHSGQEFMRTKHGKNDTYNAGDEINHLDYERMKEHQDVVQYCKDLIAIRKQYSLFRMSTPEEVYQIHYEHIDDKVISYILGYGDEQLEVIFNPTRNSYVKQYEDERKIIFLNGICEDKYGKEFPISPLDVIILSKKEEN</sequence>
<protein>
    <submittedName>
        <fullName evidence="3">Pullulanase</fullName>
        <ecNumber evidence="3">3.2.1.41</ecNumber>
    </submittedName>
</protein>
<dbReference type="EMBL" id="JAUSUR010000003">
    <property type="protein sequence ID" value="MDQ0361344.1"/>
    <property type="molecule type" value="Genomic_DNA"/>
</dbReference>
<evidence type="ECO:0000313" key="4">
    <source>
        <dbReference type="Proteomes" id="UP001230220"/>
    </source>
</evidence>
<dbReference type="NCBIfam" id="TIGR02104">
    <property type="entry name" value="pulA_typeI"/>
    <property type="match status" value="1"/>
</dbReference>
<dbReference type="InterPro" id="IPR006047">
    <property type="entry name" value="GH13_cat_dom"/>
</dbReference>
<dbReference type="Pfam" id="PF17999">
    <property type="entry name" value="PulA_N1"/>
    <property type="match status" value="1"/>
</dbReference>
<dbReference type="CDD" id="cd02860">
    <property type="entry name" value="E_set_Pullulanase"/>
    <property type="match status" value="1"/>
</dbReference>
<gene>
    <name evidence="3" type="ORF">J2S15_002091</name>
</gene>
<comment type="similarity">
    <text evidence="1">Belongs to the glycosyl hydrolase 13 family.</text>
</comment>
<dbReference type="EC" id="3.2.1.41" evidence="3"/>
<dbReference type="Proteomes" id="UP001230220">
    <property type="component" value="Unassembled WGS sequence"/>
</dbReference>
<dbReference type="GO" id="GO:0051060">
    <property type="term" value="F:pullulanase activity"/>
    <property type="evidence" value="ECO:0007669"/>
    <property type="project" value="UniProtKB-EC"/>
</dbReference>
<dbReference type="InterPro" id="IPR017853">
    <property type="entry name" value="GH"/>
</dbReference>
<dbReference type="Gene3D" id="3.20.20.80">
    <property type="entry name" value="Glycosidases"/>
    <property type="match status" value="1"/>
</dbReference>
<dbReference type="SMART" id="SM00642">
    <property type="entry name" value="Aamy"/>
    <property type="match status" value="1"/>
</dbReference>
<dbReference type="RefSeq" id="WP_307407984.1">
    <property type="nucleotide sequence ID" value="NZ_JAUSUR010000003.1"/>
</dbReference>
<dbReference type="InterPro" id="IPR040697">
    <property type="entry name" value="PulA_N1"/>
</dbReference>
<dbReference type="PANTHER" id="PTHR43002">
    <property type="entry name" value="GLYCOGEN DEBRANCHING ENZYME"/>
    <property type="match status" value="1"/>
</dbReference>
<comment type="caution">
    <text evidence="3">The sequence shown here is derived from an EMBL/GenBank/DDBJ whole genome shotgun (WGS) entry which is preliminary data.</text>
</comment>
<dbReference type="Gene3D" id="2.60.40.10">
    <property type="entry name" value="Immunoglobulins"/>
    <property type="match status" value="1"/>
</dbReference>
<dbReference type="InterPro" id="IPR013783">
    <property type="entry name" value="Ig-like_fold"/>
</dbReference>
<accession>A0ABU0E379</accession>